<evidence type="ECO:0000313" key="1">
    <source>
        <dbReference type="EMBL" id="GLI34364.1"/>
    </source>
</evidence>
<dbReference type="RefSeq" id="WP_281793617.1">
    <property type="nucleotide sequence ID" value="NZ_BSDR01000001.1"/>
</dbReference>
<proteinExistence type="predicted"/>
<dbReference type="AlphaFoldDB" id="A0A9W6CXD1"/>
<evidence type="ECO:0000313" key="2">
    <source>
        <dbReference type="Proteomes" id="UP001144372"/>
    </source>
</evidence>
<dbReference type="Proteomes" id="UP001144372">
    <property type="component" value="Unassembled WGS sequence"/>
</dbReference>
<comment type="caution">
    <text evidence="1">The sequence shown here is derived from an EMBL/GenBank/DDBJ whole genome shotgun (WGS) entry which is preliminary data.</text>
</comment>
<organism evidence="1 2">
    <name type="scientific">Desulforhabdus amnigena</name>
    <dbReference type="NCBI Taxonomy" id="40218"/>
    <lineage>
        <taxon>Bacteria</taxon>
        <taxon>Pseudomonadati</taxon>
        <taxon>Thermodesulfobacteriota</taxon>
        <taxon>Syntrophobacteria</taxon>
        <taxon>Syntrophobacterales</taxon>
        <taxon>Syntrophobacteraceae</taxon>
        <taxon>Desulforhabdus</taxon>
    </lineage>
</organism>
<dbReference type="EMBL" id="BSDR01000001">
    <property type="protein sequence ID" value="GLI34364.1"/>
    <property type="molecule type" value="Genomic_DNA"/>
</dbReference>
<protein>
    <submittedName>
        <fullName evidence="1">Uncharacterized protein</fullName>
    </submittedName>
</protein>
<reference evidence="1" key="1">
    <citation type="submission" date="2022-12" db="EMBL/GenBank/DDBJ databases">
        <title>Reference genome sequencing for broad-spectrum identification of bacterial and archaeal isolates by mass spectrometry.</title>
        <authorList>
            <person name="Sekiguchi Y."/>
            <person name="Tourlousse D.M."/>
        </authorList>
    </citation>
    <scope>NUCLEOTIDE SEQUENCE</scope>
    <source>
        <strain evidence="1">ASRB1</strain>
    </source>
</reference>
<name>A0A9W6CXD1_9BACT</name>
<gene>
    <name evidence="1" type="ORF">DAMNIGENAA_17970</name>
</gene>
<accession>A0A9W6CXD1</accession>
<keyword evidence="2" id="KW-1185">Reference proteome</keyword>
<sequence>MTESIHSFHIPVMGTAFTIESPAKVARYGISSVISCVDDTLIERMRKFYCKVMGEECVPIKKSDEDARAHRITEYLNLLDRIVKEQFEKLKESAFEIGTEITKYFDLLADSSPLRQAYEHMLAMKNSTERQKAQDQLRKKIKPGSIDVNIMTKLDRTNYDKNGEPLPSEFTDALAALRGYANSTLHSSIVFSAGFNGRLYGYAEHFEDFHADDNGCIKKKIVVKVNDYRSALTQGKFFAKKGLWVSEYRLESGLNCGGHAFGHGGNLMGPSLEEFKQRKQELIDTLFEIYNKARAQKGKKTFSSPHPVRFTAQGGIGTAKENDFLLKYYELDGTGWGTPFLLVPEATTTDQKTLEKLCKATEEDLFLSDVSPLGVPFNNLRTSASEEAKLARINAGKPGSPCSKGHLVSNTEFSQKPICLASRLYQKEKLKQITSENLDPETQKTACESVMAKACLCNDLGGAAILAHGLAEPHDLPCPPAVCPGPNLAYFSRAFTLKEMVDHIYGRINILAGKRRPNMFIAELNMYIDYLEREIKESLPSANDQKIKYFGEFRENLVRGIAYYEELIPKMTHESKEYRDRMFQDLGNSRKKLEALTERYKTIF</sequence>